<dbReference type="OrthoDB" id="9763643at2"/>
<accession>A0A518VEA4</accession>
<keyword evidence="1" id="KW-0378">Hydrolase</keyword>
<dbReference type="Gene3D" id="3.40.630.40">
    <property type="entry name" value="Zn-dependent exopeptidases"/>
    <property type="match status" value="1"/>
</dbReference>
<reference evidence="3 4" key="1">
    <citation type="submission" date="2018-11" db="EMBL/GenBank/DDBJ databases">
        <title>Phylogenetic determinants of toxin gene distribution in genomes of Brevibacillus laterosporus.</title>
        <authorList>
            <person name="Glare T.R."/>
            <person name="Durrant A."/>
            <person name="Berry C."/>
            <person name="Palma L."/>
            <person name="Ormskirk M."/>
            <person name="Cox M.O."/>
        </authorList>
    </citation>
    <scope>NUCLEOTIDE SEQUENCE [LARGE SCALE GENOMIC DNA]</scope>
    <source>
        <strain evidence="3 4">1821L</strain>
    </source>
</reference>
<gene>
    <name evidence="3" type="ORF">EEL30_25235</name>
</gene>
<organism evidence="3 4">
    <name type="scientific">Brevibacillus laterosporus</name>
    <name type="common">Bacillus laterosporus</name>
    <dbReference type="NCBI Taxonomy" id="1465"/>
    <lineage>
        <taxon>Bacteria</taxon>
        <taxon>Bacillati</taxon>
        <taxon>Bacillota</taxon>
        <taxon>Bacilli</taxon>
        <taxon>Bacillales</taxon>
        <taxon>Paenibacillaceae</taxon>
        <taxon>Brevibacillus</taxon>
    </lineage>
</organism>
<dbReference type="AlphaFoldDB" id="A0A518VEA4"/>
<keyword evidence="4" id="KW-1185">Reference proteome</keyword>
<dbReference type="Proteomes" id="UP000319432">
    <property type="component" value="Chromosome"/>
</dbReference>
<dbReference type="PANTHER" id="PTHR30404:SF0">
    <property type="entry name" value="N-ACETYLMURAMOYL-L-ALANINE AMIDASE AMIC"/>
    <property type="match status" value="1"/>
</dbReference>
<name>A0A518VEA4_BRELA</name>
<dbReference type="SMART" id="SM00646">
    <property type="entry name" value="Ami_3"/>
    <property type="match status" value="1"/>
</dbReference>
<dbReference type="InterPro" id="IPR002508">
    <property type="entry name" value="MurNAc-LAA_cat"/>
</dbReference>
<evidence type="ECO:0000313" key="3">
    <source>
        <dbReference type="EMBL" id="QDX95302.1"/>
    </source>
</evidence>
<evidence type="ECO:0000256" key="1">
    <source>
        <dbReference type="ARBA" id="ARBA00022801"/>
    </source>
</evidence>
<dbReference type="GO" id="GO:0030288">
    <property type="term" value="C:outer membrane-bounded periplasmic space"/>
    <property type="evidence" value="ECO:0007669"/>
    <property type="project" value="TreeGrafter"/>
</dbReference>
<dbReference type="GO" id="GO:0009253">
    <property type="term" value="P:peptidoglycan catabolic process"/>
    <property type="evidence" value="ECO:0007669"/>
    <property type="project" value="InterPro"/>
</dbReference>
<protein>
    <submittedName>
        <fullName evidence="3">N-acetylmuramoyl-L-alanine amidase</fullName>
    </submittedName>
</protein>
<evidence type="ECO:0000259" key="2">
    <source>
        <dbReference type="SMART" id="SM00646"/>
    </source>
</evidence>
<dbReference type="GO" id="GO:0008745">
    <property type="term" value="F:N-acetylmuramoyl-L-alanine amidase activity"/>
    <property type="evidence" value="ECO:0007669"/>
    <property type="project" value="InterPro"/>
</dbReference>
<dbReference type="PANTHER" id="PTHR30404">
    <property type="entry name" value="N-ACETYLMURAMOYL-L-ALANINE AMIDASE"/>
    <property type="match status" value="1"/>
</dbReference>
<sequence>MEKPILIIDAGHGGADPGASGNHMQEKDLTLQIGLYQLQRCRELNLPVAITRTTDTTLTPSQRTTLVKQSGATYCISNHINAGGGEGVEAIHSIFTSNKLANALAQAVAAEGQRFRRVYTRVGSDGRDYYFMHRETGAVETIIMEYGFIDHVGDAQKLTNNWKRYAEAVLKAFSSHIGHPYSPALEEPIDDFQMAVDALVQAKIITSPDYWKQNAGPNGTVLGDYAAQLIKNMANHLKAGA</sequence>
<dbReference type="EMBL" id="CP033464">
    <property type="protein sequence ID" value="QDX95302.1"/>
    <property type="molecule type" value="Genomic_DNA"/>
</dbReference>
<dbReference type="InterPro" id="IPR050695">
    <property type="entry name" value="N-acetylmuramoyl_amidase_3"/>
</dbReference>
<dbReference type="SUPFAM" id="SSF53187">
    <property type="entry name" value="Zn-dependent exopeptidases"/>
    <property type="match status" value="1"/>
</dbReference>
<proteinExistence type="predicted"/>
<dbReference type="CDD" id="cd02696">
    <property type="entry name" value="MurNAc-LAA"/>
    <property type="match status" value="1"/>
</dbReference>
<dbReference type="Pfam" id="PF01520">
    <property type="entry name" value="Amidase_3"/>
    <property type="match status" value="1"/>
</dbReference>
<feature type="domain" description="MurNAc-LAA" evidence="2">
    <location>
        <begin position="64"/>
        <end position="174"/>
    </location>
</feature>
<evidence type="ECO:0000313" key="4">
    <source>
        <dbReference type="Proteomes" id="UP000319432"/>
    </source>
</evidence>